<gene>
    <name evidence="1" type="ORF">CRG98_016727</name>
</gene>
<dbReference type="Proteomes" id="UP000233551">
    <property type="component" value="Unassembled WGS sequence"/>
</dbReference>
<evidence type="ECO:0000313" key="2">
    <source>
        <dbReference type="Proteomes" id="UP000233551"/>
    </source>
</evidence>
<name>A0A2I0K423_PUNGR</name>
<sequence length="72" mass="8112">MHKITTHRQQIGAFKPRQHFNSPVVSFGRNNRREQQLPAKWSGGLDADLVAVSGKIIAGMLHRSFDFSLEPV</sequence>
<comment type="caution">
    <text evidence="1">The sequence shown here is derived from an EMBL/GenBank/DDBJ whole genome shotgun (WGS) entry which is preliminary data.</text>
</comment>
<protein>
    <submittedName>
        <fullName evidence="1">Uncharacterized protein</fullName>
    </submittedName>
</protein>
<accession>A0A2I0K423</accession>
<proteinExistence type="predicted"/>
<dbReference type="AlphaFoldDB" id="A0A2I0K423"/>
<organism evidence="1 2">
    <name type="scientific">Punica granatum</name>
    <name type="common">Pomegranate</name>
    <dbReference type="NCBI Taxonomy" id="22663"/>
    <lineage>
        <taxon>Eukaryota</taxon>
        <taxon>Viridiplantae</taxon>
        <taxon>Streptophyta</taxon>
        <taxon>Embryophyta</taxon>
        <taxon>Tracheophyta</taxon>
        <taxon>Spermatophyta</taxon>
        <taxon>Magnoliopsida</taxon>
        <taxon>eudicotyledons</taxon>
        <taxon>Gunneridae</taxon>
        <taxon>Pentapetalae</taxon>
        <taxon>rosids</taxon>
        <taxon>malvids</taxon>
        <taxon>Myrtales</taxon>
        <taxon>Lythraceae</taxon>
        <taxon>Punica</taxon>
    </lineage>
</organism>
<evidence type="ECO:0000313" key="1">
    <source>
        <dbReference type="EMBL" id="PKI62890.1"/>
    </source>
</evidence>
<dbReference type="EMBL" id="PGOL01000918">
    <property type="protein sequence ID" value="PKI62890.1"/>
    <property type="molecule type" value="Genomic_DNA"/>
</dbReference>
<reference evidence="1 2" key="1">
    <citation type="submission" date="2017-11" db="EMBL/GenBank/DDBJ databases">
        <title>De-novo sequencing of pomegranate (Punica granatum L.) genome.</title>
        <authorList>
            <person name="Akparov Z."/>
            <person name="Amiraslanov A."/>
            <person name="Hajiyeva S."/>
            <person name="Abbasov M."/>
            <person name="Kaur K."/>
            <person name="Hamwieh A."/>
            <person name="Solovyev V."/>
            <person name="Salamov A."/>
            <person name="Braich B."/>
            <person name="Kosarev P."/>
            <person name="Mahmoud A."/>
            <person name="Hajiyev E."/>
            <person name="Babayeva S."/>
            <person name="Izzatullayeva V."/>
            <person name="Mammadov A."/>
            <person name="Mammadov A."/>
            <person name="Sharifova S."/>
            <person name="Ojaghi J."/>
            <person name="Eynullazada K."/>
            <person name="Bayramov B."/>
            <person name="Abdulazimova A."/>
            <person name="Shahmuradov I."/>
        </authorList>
    </citation>
    <scope>NUCLEOTIDE SEQUENCE [LARGE SCALE GENOMIC DNA]</scope>
    <source>
        <strain evidence="2">cv. AG2017</strain>
        <tissue evidence="1">Leaf</tissue>
    </source>
</reference>
<keyword evidence="2" id="KW-1185">Reference proteome</keyword>